<evidence type="ECO:0000256" key="4">
    <source>
        <dbReference type="ARBA" id="ARBA00022840"/>
    </source>
</evidence>
<dbReference type="EMBL" id="JAXCLX010000003">
    <property type="protein sequence ID" value="MDY0873482.1"/>
    <property type="molecule type" value="Genomic_DNA"/>
</dbReference>
<comment type="caution">
    <text evidence="6">The sequence shown here is derived from an EMBL/GenBank/DDBJ whole genome shotgun (WGS) entry which is preliminary data.</text>
</comment>
<dbReference type="InterPro" id="IPR017871">
    <property type="entry name" value="ABC_transporter-like_CS"/>
</dbReference>
<evidence type="ECO:0000256" key="3">
    <source>
        <dbReference type="ARBA" id="ARBA00022741"/>
    </source>
</evidence>
<dbReference type="Gene3D" id="3.40.50.300">
    <property type="entry name" value="P-loop containing nucleotide triphosphate hydrolases"/>
    <property type="match status" value="1"/>
</dbReference>
<dbReference type="PANTHER" id="PTHR43875:SF14">
    <property type="entry name" value="ABC TRANSPORTER ATP-BINDING PROTEIN"/>
    <property type="match status" value="1"/>
</dbReference>
<dbReference type="InterPro" id="IPR008995">
    <property type="entry name" value="Mo/tungstate-bd_C_term_dom"/>
</dbReference>
<dbReference type="PANTHER" id="PTHR43875">
    <property type="entry name" value="MALTODEXTRIN IMPORT ATP-BINDING PROTEIN MSMX"/>
    <property type="match status" value="1"/>
</dbReference>
<dbReference type="Gene3D" id="2.40.50.140">
    <property type="entry name" value="Nucleic acid-binding proteins"/>
    <property type="match status" value="1"/>
</dbReference>
<dbReference type="NCBIfam" id="NF008653">
    <property type="entry name" value="PRK11650.1"/>
    <property type="match status" value="1"/>
</dbReference>
<dbReference type="Pfam" id="PF00005">
    <property type="entry name" value="ABC_tran"/>
    <property type="match status" value="1"/>
</dbReference>
<proteinExistence type="inferred from homology"/>
<keyword evidence="3" id="KW-0547">Nucleotide-binding</keyword>
<dbReference type="InterPro" id="IPR012340">
    <property type="entry name" value="NA-bd_OB-fold"/>
</dbReference>
<dbReference type="Gene3D" id="2.40.50.100">
    <property type="match status" value="1"/>
</dbReference>
<dbReference type="InterPro" id="IPR003439">
    <property type="entry name" value="ABC_transporter-like_ATP-bd"/>
</dbReference>
<keyword evidence="7" id="KW-1185">Reference proteome</keyword>
<dbReference type="GO" id="GO:0005524">
    <property type="term" value="F:ATP binding"/>
    <property type="evidence" value="ECO:0007669"/>
    <property type="project" value="UniProtKB-KW"/>
</dbReference>
<accession>A0ABU5E1L1</accession>
<dbReference type="InterPro" id="IPR003593">
    <property type="entry name" value="AAA+_ATPase"/>
</dbReference>
<evidence type="ECO:0000259" key="5">
    <source>
        <dbReference type="PROSITE" id="PS50893"/>
    </source>
</evidence>
<dbReference type="Pfam" id="PF17912">
    <property type="entry name" value="OB_MalK"/>
    <property type="match status" value="1"/>
</dbReference>
<dbReference type="InterPro" id="IPR027417">
    <property type="entry name" value="P-loop_NTPase"/>
</dbReference>
<feature type="domain" description="ABC transporter" evidence="5">
    <location>
        <begin position="20"/>
        <end position="250"/>
    </location>
</feature>
<protein>
    <submittedName>
        <fullName evidence="6">Sn-glycerol-3-phosphate ABC transporter ATP-binding protein UgpC</fullName>
    </submittedName>
</protein>
<dbReference type="InterPro" id="IPR015855">
    <property type="entry name" value="ABC_transpr_MalK-like"/>
</dbReference>
<keyword evidence="4 6" id="KW-0067">ATP-binding</keyword>
<comment type="similarity">
    <text evidence="1">Belongs to the ABC transporter superfamily.</text>
</comment>
<organism evidence="6 7">
    <name type="scientific">Dongia rigui</name>
    <dbReference type="NCBI Taxonomy" id="940149"/>
    <lineage>
        <taxon>Bacteria</taxon>
        <taxon>Pseudomonadati</taxon>
        <taxon>Pseudomonadota</taxon>
        <taxon>Alphaproteobacteria</taxon>
        <taxon>Rhodospirillales</taxon>
        <taxon>Dongiaceae</taxon>
        <taxon>Dongia</taxon>
    </lineage>
</organism>
<evidence type="ECO:0000313" key="6">
    <source>
        <dbReference type="EMBL" id="MDY0873482.1"/>
    </source>
</evidence>
<dbReference type="PROSITE" id="PS00211">
    <property type="entry name" value="ABC_TRANSPORTER_1"/>
    <property type="match status" value="1"/>
</dbReference>
<gene>
    <name evidence="6" type="primary">ugpC</name>
    <name evidence="6" type="ORF">SMD31_16200</name>
</gene>
<dbReference type="Proteomes" id="UP001271769">
    <property type="component" value="Unassembled WGS sequence"/>
</dbReference>
<evidence type="ECO:0000313" key="7">
    <source>
        <dbReference type="Proteomes" id="UP001271769"/>
    </source>
</evidence>
<evidence type="ECO:0000256" key="1">
    <source>
        <dbReference type="ARBA" id="ARBA00005417"/>
    </source>
</evidence>
<dbReference type="SMART" id="SM00382">
    <property type="entry name" value="AAA"/>
    <property type="match status" value="1"/>
</dbReference>
<reference evidence="6 7" key="1">
    <citation type="journal article" date="2013" name="Antonie Van Leeuwenhoek">
        <title>Dongia rigui sp. nov., isolated from freshwater of a large wetland in Korea.</title>
        <authorList>
            <person name="Baik K.S."/>
            <person name="Hwang Y.M."/>
            <person name="Choi J.S."/>
            <person name="Kwon J."/>
            <person name="Seong C.N."/>
        </authorList>
    </citation>
    <scope>NUCLEOTIDE SEQUENCE [LARGE SCALE GENOMIC DNA]</scope>
    <source>
        <strain evidence="6 7">04SU4-P</strain>
    </source>
</reference>
<dbReference type="InterPro" id="IPR047641">
    <property type="entry name" value="ABC_transpr_MalK/UgpC-like"/>
</dbReference>
<keyword evidence="2" id="KW-0813">Transport</keyword>
<dbReference type="InterPro" id="IPR040582">
    <property type="entry name" value="OB_MalK-like"/>
</dbReference>
<dbReference type="SUPFAM" id="SSF52540">
    <property type="entry name" value="P-loop containing nucleoside triphosphate hydrolases"/>
    <property type="match status" value="1"/>
</dbReference>
<sequence>MIQSTRFQVIVTEKEQMAQLSIREVRKSYAQVDILKGIDIELGDGEFLVLLGPSGCGKSTLLNIIAGLTDVSSGEIRVGDRVINNVHPKDRDIAMVFQSYALYPNMNVAKNMAFGLEMRGVERPAREAAVAKVAKLLQIEHLLARKPGELSGGQRQRVAIGRALVREPKVFLFDEPLSNLDAKLRVEMRTEIKKLHQRLGTTIVYVTHDQIEAMTLASRIAIMKDGLVQQFATPAEIYDRPANMYVAGFIGAPAMNFLRGQIAQQDGRLGVTAAVRAHGNEGPRFLPLAQPTSDIQGWVGRDIVLGVRPEAISIAGSHERASASAEIEAEIDVVEPTGADTLAYFTMGGASAVARVRPQDIAGTGGTLRFAFDLSRSSLFDPATEARLN</sequence>
<dbReference type="CDD" id="cd03301">
    <property type="entry name" value="ABC_MalK_N"/>
    <property type="match status" value="1"/>
</dbReference>
<dbReference type="SUPFAM" id="SSF50331">
    <property type="entry name" value="MOP-like"/>
    <property type="match status" value="1"/>
</dbReference>
<evidence type="ECO:0000256" key="2">
    <source>
        <dbReference type="ARBA" id="ARBA00022448"/>
    </source>
</evidence>
<dbReference type="PROSITE" id="PS50893">
    <property type="entry name" value="ABC_TRANSPORTER_2"/>
    <property type="match status" value="1"/>
</dbReference>
<name>A0ABU5E1L1_9PROT</name>